<protein>
    <submittedName>
        <fullName evidence="1">Uncharacterized protein</fullName>
    </submittedName>
</protein>
<evidence type="ECO:0000313" key="2">
    <source>
        <dbReference type="Proteomes" id="UP000824881"/>
    </source>
</evidence>
<gene>
    <name evidence="1" type="ORF">CCMSSC00406_0009840</name>
</gene>
<organism evidence="1 2">
    <name type="scientific">Pleurotus cornucopiae</name>
    <name type="common">Cornucopia mushroom</name>
    <dbReference type="NCBI Taxonomy" id="5321"/>
    <lineage>
        <taxon>Eukaryota</taxon>
        <taxon>Fungi</taxon>
        <taxon>Dikarya</taxon>
        <taxon>Basidiomycota</taxon>
        <taxon>Agaricomycotina</taxon>
        <taxon>Agaricomycetes</taxon>
        <taxon>Agaricomycetidae</taxon>
        <taxon>Agaricales</taxon>
        <taxon>Pleurotineae</taxon>
        <taxon>Pleurotaceae</taxon>
        <taxon>Pleurotus</taxon>
    </lineage>
</organism>
<proteinExistence type="predicted"/>
<evidence type="ECO:0000313" key="1">
    <source>
        <dbReference type="EMBL" id="KAG9221391.1"/>
    </source>
</evidence>
<sequence length="503" mass="57305">MAKDDYDPLAIVMAPPAKETPEERALREQKEVEAKQVSDKIDEAIRLERVALRKQKNILRVLLLGQAESGKSTTLKNFCLKYAYQQWIQERTSWRAVIQLNLIRSFITILDTIQAEINHEPVVDPGGSDDDDDDDETDAVIEPPVATVSATPKVTPTILNEAHQILALRLAPIRQLEGTLKRRLGIMADEVHNAPPEEMRATPFDPPTVPTTAQRRRELMVRCWSDALKSNLSGGRRESDKSRDGTDRVTDVLASCRQDLLAMWRDANIRKVLKKRHITLEESTGFFLDDLERIATNDYEPTDDDVVRARLRTLGVQEHRILFEQGAIPTFSIGHEFGKEWMIYDVGGSRTMRHAWLPYFDNVNAVIFLAPVSCFDERLDEDPSINRLEDSFILWKAVVSTPLLQKATMIVFLNKCDLLKKKIKRGVQVNKHMPSYGERPNEASSVVKYLRDKFKDMLKQFSPEPRIGYLYPTSVTDTKATSATLKSVRDGILREHLKNANFV</sequence>
<name>A0ACB7IWE8_PLECO</name>
<keyword evidence="2" id="KW-1185">Reference proteome</keyword>
<comment type="caution">
    <text evidence="1">The sequence shown here is derived from an EMBL/GenBank/DDBJ whole genome shotgun (WGS) entry which is preliminary data.</text>
</comment>
<accession>A0ACB7IWE8</accession>
<dbReference type="Proteomes" id="UP000824881">
    <property type="component" value="Unassembled WGS sequence"/>
</dbReference>
<dbReference type="EMBL" id="WQMT02000007">
    <property type="protein sequence ID" value="KAG9221391.1"/>
    <property type="molecule type" value="Genomic_DNA"/>
</dbReference>
<reference evidence="1 2" key="1">
    <citation type="journal article" date="2021" name="Appl. Environ. Microbiol.">
        <title>Genetic linkage and physical mapping for an oyster mushroom Pleurotus cornucopiae and QTL analysis for the trait cap color.</title>
        <authorList>
            <person name="Zhang Y."/>
            <person name="Gao W."/>
            <person name="Sonnenberg A."/>
            <person name="Chen Q."/>
            <person name="Zhang J."/>
            <person name="Huang C."/>
        </authorList>
    </citation>
    <scope>NUCLEOTIDE SEQUENCE [LARGE SCALE GENOMIC DNA]</scope>
    <source>
        <strain evidence="1">CCMSSC00406</strain>
    </source>
</reference>